<comment type="similarity">
    <text evidence="2">Belongs to the UPF0718 family.</text>
</comment>
<evidence type="ECO:0000256" key="2">
    <source>
        <dbReference type="ARBA" id="ARBA00006386"/>
    </source>
</evidence>
<name>A0A371PGA2_9BACL</name>
<feature type="transmembrane region" description="Helical" evidence="7">
    <location>
        <begin position="91"/>
        <end position="116"/>
    </location>
</feature>
<evidence type="ECO:0000256" key="1">
    <source>
        <dbReference type="ARBA" id="ARBA00004651"/>
    </source>
</evidence>
<feature type="transmembrane region" description="Helical" evidence="7">
    <location>
        <begin position="7"/>
        <end position="25"/>
    </location>
</feature>
<feature type="transmembrane region" description="Helical" evidence="7">
    <location>
        <begin position="286"/>
        <end position="303"/>
    </location>
</feature>
<dbReference type="OrthoDB" id="9810876at2"/>
<evidence type="ECO:0000256" key="4">
    <source>
        <dbReference type="ARBA" id="ARBA00022692"/>
    </source>
</evidence>
<dbReference type="PANTHER" id="PTHR34184">
    <property type="entry name" value="UPF0718 PROTEIN YCGR"/>
    <property type="match status" value="1"/>
</dbReference>
<comment type="subcellular location">
    <subcellularLocation>
        <location evidence="1">Cell membrane</location>
        <topology evidence="1">Multi-pass membrane protein</topology>
    </subcellularLocation>
</comment>
<dbReference type="InterPro" id="IPR052923">
    <property type="entry name" value="UPF0718"/>
</dbReference>
<organism evidence="8 9">
    <name type="scientific">Paenibacillus paeoniae</name>
    <dbReference type="NCBI Taxonomy" id="2292705"/>
    <lineage>
        <taxon>Bacteria</taxon>
        <taxon>Bacillati</taxon>
        <taxon>Bacillota</taxon>
        <taxon>Bacilli</taxon>
        <taxon>Bacillales</taxon>
        <taxon>Paenibacillaceae</taxon>
        <taxon>Paenibacillus</taxon>
    </lineage>
</organism>
<dbReference type="RefSeq" id="WP_116046155.1">
    <property type="nucleotide sequence ID" value="NZ_QUBQ01000002.1"/>
</dbReference>
<dbReference type="Pfam" id="PF03773">
    <property type="entry name" value="ArsP_1"/>
    <property type="match status" value="1"/>
</dbReference>
<keyword evidence="4 7" id="KW-0812">Transmembrane</keyword>
<evidence type="ECO:0000256" key="3">
    <source>
        <dbReference type="ARBA" id="ARBA00022475"/>
    </source>
</evidence>
<feature type="transmembrane region" description="Helical" evidence="7">
    <location>
        <begin position="315"/>
        <end position="336"/>
    </location>
</feature>
<proteinExistence type="inferred from homology"/>
<dbReference type="PANTHER" id="PTHR34184:SF4">
    <property type="entry name" value="UPF0718 PROTEIN YCGR"/>
    <property type="match status" value="1"/>
</dbReference>
<evidence type="ECO:0000313" key="8">
    <source>
        <dbReference type="EMBL" id="REK74626.1"/>
    </source>
</evidence>
<dbReference type="InterPro" id="IPR005524">
    <property type="entry name" value="DUF318"/>
</dbReference>
<dbReference type="Proteomes" id="UP000261905">
    <property type="component" value="Unassembled WGS sequence"/>
</dbReference>
<keyword evidence="5 7" id="KW-1133">Transmembrane helix</keyword>
<evidence type="ECO:0000256" key="6">
    <source>
        <dbReference type="ARBA" id="ARBA00023136"/>
    </source>
</evidence>
<accession>A0A371PGA2</accession>
<reference evidence="8 9" key="1">
    <citation type="submission" date="2018-08" db="EMBL/GenBank/DDBJ databases">
        <title>Paenibacillus sp. M4BSY-1, whole genome shotgun sequence.</title>
        <authorList>
            <person name="Tuo L."/>
        </authorList>
    </citation>
    <scope>NUCLEOTIDE SEQUENCE [LARGE SCALE GENOMIC DNA]</scope>
    <source>
        <strain evidence="8 9">M4BSY-1</strain>
    </source>
</reference>
<evidence type="ECO:0000313" key="9">
    <source>
        <dbReference type="Proteomes" id="UP000261905"/>
    </source>
</evidence>
<feature type="transmembrane region" description="Helical" evidence="7">
    <location>
        <begin position="45"/>
        <end position="70"/>
    </location>
</feature>
<keyword evidence="6 7" id="KW-0472">Membrane</keyword>
<feature type="transmembrane region" description="Helical" evidence="7">
    <location>
        <begin position="154"/>
        <end position="173"/>
    </location>
</feature>
<evidence type="ECO:0000256" key="7">
    <source>
        <dbReference type="SAM" id="Phobius"/>
    </source>
</evidence>
<feature type="transmembrane region" description="Helical" evidence="7">
    <location>
        <begin position="122"/>
        <end position="147"/>
    </location>
</feature>
<protein>
    <submittedName>
        <fullName evidence="8">Permease</fullName>
    </submittedName>
</protein>
<dbReference type="EMBL" id="QUBQ01000002">
    <property type="protein sequence ID" value="REK74626.1"/>
    <property type="molecule type" value="Genomic_DNA"/>
</dbReference>
<sequence>MQWIYRIGTPALSFGCLLMLFLIAMDRNWPSVFPAILQSVSLHSFKTAFIGVLLEAIPFVLLGVLFSALLQVFVSDELIRRFMPKRPITGVLFGALLGIVFPLCECGMIPVIRRLIRKGMPAYIGIVYLLAGPIINPIVFSSTYVAFRAEPQMAFMRMALAFGVASVIGLFFAKWMKGSPLKAVGGFHMISPQPVHSGITGKSGGFTGRAGSIARHASDEFFEMGKYLIIGAFLTAAIQASISRDALAEFADQPLVAYLFMMLFAYILSICSTSDAFIAASFSGTFQQGPLLAFLVFGPMIDFKNTWMMLSTFKLRIVLILIGLTSILTLAGALLAEVWL</sequence>
<feature type="transmembrane region" description="Helical" evidence="7">
    <location>
        <begin position="224"/>
        <end position="243"/>
    </location>
</feature>
<dbReference type="AlphaFoldDB" id="A0A371PGA2"/>
<keyword evidence="9" id="KW-1185">Reference proteome</keyword>
<gene>
    <name evidence="8" type="ORF">DX130_13115</name>
</gene>
<feature type="transmembrane region" description="Helical" evidence="7">
    <location>
        <begin position="255"/>
        <end position="280"/>
    </location>
</feature>
<keyword evidence="3" id="KW-1003">Cell membrane</keyword>
<evidence type="ECO:0000256" key="5">
    <source>
        <dbReference type="ARBA" id="ARBA00022989"/>
    </source>
</evidence>
<dbReference type="GO" id="GO:0005886">
    <property type="term" value="C:plasma membrane"/>
    <property type="evidence" value="ECO:0007669"/>
    <property type="project" value="UniProtKB-SubCell"/>
</dbReference>
<comment type="caution">
    <text evidence="8">The sequence shown here is derived from an EMBL/GenBank/DDBJ whole genome shotgun (WGS) entry which is preliminary data.</text>
</comment>